<proteinExistence type="predicted"/>
<evidence type="ECO:0000259" key="3">
    <source>
        <dbReference type="PROSITE" id="PS51782"/>
    </source>
</evidence>
<dbReference type="SMART" id="SM00257">
    <property type="entry name" value="LysM"/>
    <property type="match status" value="1"/>
</dbReference>
<feature type="chain" id="PRO_5047500844" evidence="2">
    <location>
        <begin position="25"/>
        <end position="447"/>
    </location>
</feature>
<name>A0ABW0QPQ2_9GAMM</name>
<accession>A0ABW0QPQ2</accession>
<evidence type="ECO:0000313" key="5">
    <source>
        <dbReference type="Proteomes" id="UP001596114"/>
    </source>
</evidence>
<sequence>MSARITRLLSVALIGACLTTTAFARSHPHGKAGASAGGGGSLIWRGDDATADGVVDEVAQAWESSGHGHVVMQPFNTASGLDAVSNGSADLAGSARPADGSAQNANLTFTPVAWDALVIITQASNPIRGLSLKQVHDIYYGKIHNWSEVGGRNAPIDVYAVASPGDGVEYSLRSLLFGRGNQPVAAPRLYVNTRKLQEGISLNPNGMGVATLTSIRGDAKLKAIPIDGKPATVANIADGSYPLFTTLYLVTNPNGRKAAQAQAFVDFMQTDPGKAALRRHAVLPYQDGRALVAMDDSRRDRILAEVGARARSGPRISAPGATYAARVAIAPTSPDTVAARMELERRRAAAADNARLSRVSGSVSDSTVSSVSHAHGSATTVSRTRGQAFGKVRANAGQTSTTYKVVKGDTLGSIAKRHDVEVTQLRKWNHLRDDQIKLGQTLLVSEH</sequence>
<dbReference type="CDD" id="cd00118">
    <property type="entry name" value="LysM"/>
    <property type="match status" value="1"/>
</dbReference>
<dbReference type="SUPFAM" id="SSF53850">
    <property type="entry name" value="Periplasmic binding protein-like II"/>
    <property type="match status" value="1"/>
</dbReference>
<dbReference type="Gene3D" id="3.10.350.10">
    <property type="entry name" value="LysM domain"/>
    <property type="match status" value="1"/>
</dbReference>
<evidence type="ECO:0000313" key="4">
    <source>
        <dbReference type="EMBL" id="MFC5526753.1"/>
    </source>
</evidence>
<dbReference type="EMBL" id="JBHSNF010000003">
    <property type="protein sequence ID" value="MFC5526753.1"/>
    <property type="molecule type" value="Genomic_DNA"/>
</dbReference>
<dbReference type="PROSITE" id="PS51782">
    <property type="entry name" value="LYSM"/>
    <property type="match status" value="1"/>
</dbReference>
<comment type="caution">
    <text evidence="4">The sequence shown here is derived from an EMBL/GenBank/DDBJ whole genome shotgun (WGS) entry which is preliminary data.</text>
</comment>
<protein>
    <submittedName>
        <fullName evidence="4">Substrate-binding domain-containing protein</fullName>
    </submittedName>
</protein>
<dbReference type="Pfam" id="PF12849">
    <property type="entry name" value="PBP_like_2"/>
    <property type="match status" value="1"/>
</dbReference>
<dbReference type="RefSeq" id="WP_377320765.1">
    <property type="nucleotide sequence ID" value="NZ_JBHSNF010000003.1"/>
</dbReference>
<evidence type="ECO:0000256" key="2">
    <source>
        <dbReference type="SAM" id="SignalP"/>
    </source>
</evidence>
<dbReference type="PANTHER" id="PTHR30570">
    <property type="entry name" value="PERIPLASMIC PHOSPHATE BINDING COMPONENT OF PHOSPHATE ABC TRANSPORTER"/>
    <property type="match status" value="1"/>
</dbReference>
<dbReference type="InterPro" id="IPR024370">
    <property type="entry name" value="PBP_domain"/>
</dbReference>
<keyword evidence="5" id="KW-1185">Reference proteome</keyword>
<dbReference type="SUPFAM" id="SSF54106">
    <property type="entry name" value="LysM domain"/>
    <property type="match status" value="1"/>
</dbReference>
<dbReference type="Pfam" id="PF01476">
    <property type="entry name" value="LysM"/>
    <property type="match status" value="1"/>
</dbReference>
<feature type="signal peptide" evidence="2">
    <location>
        <begin position="1"/>
        <end position="24"/>
    </location>
</feature>
<keyword evidence="1 2" id="KW-0732">Signal</keyword>
<dbReference type="InterPro" id="IPR050811">
    <property type="entry name" value="Phosphate_ABC_transporter"/>
</dbReference>
<feature type="domain" description="LysM" evidence="3">
    <location>
        <begin position="401"/>
        <end position="444"/>
    </location>
</feature>
<dbReference type="InterPro" id="IPR036779">
    <property type="entry name" value="LysM_dom_sf"/>
</dbReference>
<dbReference type="Gene3D" id="3.40.190.10">
    <property type="entry name" value="Periplasmic binding protein-like II"/>
    <property type="match status" value="2"/>
</dbReference>
<organism evidence="4 5">
    <name type="scientific">Rhodanobacter ginsengisoli</name>
    <dbReference type="NCBI Taxonomy" id="418646"/>
    <lineage>
        <taxon>Bacteria</taxon>
        <taxon>Pseudomonadati</taxon>
        <taxon>Pseudomonadota</taxon>
        <taxon>Gammaproteobacteria</taxon>
        <taxon>Lysobacterales</taxon>
        <taxon>Rhodanobacteraceae</taxon>
        <taxon>Rhodanobacter</taxon>
    </lineage>
</organism>
<reference evidence="5" key="1">
    <citation type="journal article" date="2019" name="Int. J. Syst. Evol. Microbiol.">
        <title>The Global Catalogue of Microorganisms (GCM) 10K type strain sequencing project: providing services to taxonomists for standard genome sequencing and annotation.</title>
        <authorList>
            <consortium name="The Broad Institute Genomics Platform"/>
            <consortium name="The Broad Institute Genome Sequencing Center for Infectious Disease"/>
            <person name="Wu L."/>
            <person name="Ma J."/>
        </authorList>
    </citation>
    <scope>NUCLEOTIDE SEQUENCE [LARGE SCALE GENOMIC DNA]</scope>
    <source>
        <strain evidence="5">CGMCC 1.16619</strain>
    </source>
</reference>
<dbReference type="Proteomes" id="UP001596114">
    <property type="component" value="Unassembled WGS sequence"/>
</dbReference>
<evidence type="ECO:0000256" key="1">
    <source>
        <dbReference type="ARBA" id="ARBA00022729"/>
    </source>
</evidence>
<gene>
    <name evidence="4" type="ORF">ACFPPA_13510</name>
</gene>
<dbReference type="InterPro" id="IPR018392">
    <property type="entry name" value="LysM"/>
</dbReference>
<dbReference type="PANTHER" id="PTHR30570:SF1">
    <property type="entry name" value="PHOSPHATE-BINDING PROTEIN PSTS"/>
    <property type="match status" value="1"/>
</dbReference>